<proteinExistence type="inferred from homology"/>
<evidence type="ECO:0000313" key="11">
    <source>
        <dbReference type="EMBL" id="VDM68796.1"/>
    </source>
</evidence>
<evidence type="ECO:0000256" key="8">
    <source>
        <dbReference type="PROSITE-ProRule" id="PRU00221"/>
    </source>
</evidence>
<dbReference type="SMART" id="SM00320">
    <property type="entry name" value="WD40"/>
    <property type="match status" value="3"/>
</dbReference>
<evidence type="ECO:0000256" key="9">
    <source>
        <dbReference type="SAM" id="MobiDB-lite"/>
    </source>
</evidence>
<dbReference type="InterPro" id="IPR015943">
    <property type="entry name" value="WD40/YVTN_repeat-like_dom_sf"/>
</dbReference>
<evidence type="ECO:0000256" key="7">
    <source>
        <dbReference type="ARBA" id="ARBA00023242"/>
    </source>
</evidence>
<keyword evidence="3 8" id="KW-0853">WD repeat</keyword>
<feature type="compositionally biased region" description="Polar residues" evidence="9">
    <location>
        <begin position="342"/>
        <end position="356"/>
    </location>
</feature>
<keyword evidence="6" id="KW-0234">DNA repair</keyword>
<dbReference type="InterPro" id="IPR055410">
    <property type="entry name" value="Beta-prop_CAF1B_HIR1"/>
</dbReference>
<protein>
    <recommendedName>
        <fullName evidence="10">CAF1B/HIR1 beta-propeller domain-containing protein</fullName>
    </recommendedName>
</protein>
<comment type="subcellular location">
    <subcellularLocation>
        <location evidence="1">Nucleus</location>
    </subcellularLocation>
</comment>
<dbReference type="PANTHER" id="PTHR15271:SF4">
    <property type="entry name" value="CHROMATIN ASSEMBLY FACTOR 1 SUBUNIT B"/>
    <property type="match status" value="1"/>
</dbReference>
<gene>
    <name evidence="11" type="ORF">SVUK_LOCUS3794</name>
</gene>
<keyword evidence="5" id="KW-0227">DNA damage</keyword>
<dbReference type="GO" id="GO:0005634">
    <property type="term" value="C:nucleus"/>
    <property type="evidence" value="ECO:0007669"/>
    <property type="project" value="UniProtKB-SubCell"/>
</dbReference>
<dbReference type="GO" id="GO:0006334">
    <property type="term" value="P:nucleosome assembly"/>
    <property type="evidence" value="ECO:0007669"/>
    <property type="project" value="TreeGrafter"/>
</dbReference>
<dbReference type="Pfam" id="PF24105">
    <property type="entry name" value="Beta-prop_CAF1B_HIR1"/>
    <property type="match status" value="1"/>
</dbReference>
<feature type="domain" description="CAF1B/HIR1 beta-propeller" evidence="10">
    <location>
        <begin position="3"/>
        <end position="256"/>
    </location>
</feature>
<keyword evidence="4" id="KW-0677">Repeat</keyword>
<dbReference type="EMBL" id="UYYB01010005">
    <property type="protein sequence ID" value="VDM68796.1"/>
    <property type="molecule type" value="Genomic_DNA"/>
</dbReference>
<evidence type="ECO:0000259" key="10">
    <source>
        <dbReference type="Pfam" id="PF24105"/>
    </source>
</evidence>
<dbReference type="GO" id="GO:0006281">
    <property type="term" value="P:DNA repair"/>
    <property type="evidence" value="ECO:0007669"/>
    <property type="project" value="UniProtKB-KW"/>
</dbReference>
<dbReference type="InterPro" id="IPR001680">
    <property type="entry name" value="WD40_rpt"/>
</dbReference>
<evidence type="ECO:0000256" key="5">
    <source>
        <dbReference type="ARBA" id="ARBA00022763"/>
    </source>
</evidence>
<dbReference type="AlphaFoldDB" id="A0A3P7IGV4"/>
<feature type="region of interest" description="Disordered" evidence="9">
    <location>
        <begin position="273"/>
        <end position="356"/>
    </location>
</feature>
<accession>A0A3P7IGV4</accession>
<reference evidence="11 12" key="1">
    <citation type="submission" date="2018-11" db="EMBL/GenBank/DDBJ databases">
        <authorList>
            <consortium name="Pathogen Informatics"/>
        </authorList>
    </citation>
    <scope>NUCLEOTIDE SEQUENCE [LARGE SCALE GENOMIC DNA]</scope>
</reference>
<dbReference type="PROSITE" id="PS50294">
    <property type="entry name" value="WD_REPEATS_REGION"/>
    <property type="match status" value="1"/>
</dbReference>
<dbReference type="Gene3D" id="2.130.10.10">
    <property type="entry name" value="YVTN repeat-like/Quinoprotein amine dehydrogenase"/>
    <property type="match status" value="1"/>
</dbReference>
<dbReference type="InterPro" id="IPR045145">
    <property type="entry name" value="PTHR15271"/>
</dbReference>
<evidence type="ECO:0000313" key="12">
    <source>
        <dbReference type="Proteomes" id="UP000270094"/>
    </source>
</evidence>
<dbReference type="PANTHER" id="PTHR15271">
    <property type="entry name" value="CHROMATIN ASSEMBLY FACTOR 1 SUBUNIT B"/>
    <property type="match status" value="1"/>
</dbReference>
<keyword evidence="12" id="KW-1185">Reference proteome</keyword>
<feature type="compositionally biased region" description="Polar residues" evidence="9">
    <location>
        <begin position="305"/>
        <end position="325"/>
    </location>
</feature>
<name>A0A3P7IGV4_STRVU</name>
<feature type="repeat" description="WD" evidence="8">
    <location>
        <begin position="1"/>
        <end position="41"/>
    </location>
</feature>
<dbReference type="OrthoDB" id="71227at2759"/>
<sequence length="356" mass="39950">MNHDSEVTNLAWSPDGKFLASVSNDESLFVHDVMSGRIRKRCVSVRNLRHFPSGVAWDPKGKYIVTMSTDRKMDLIDAAKGTRLRAFGVCALPSVDIGDITLEHKVYKLFHDDQLMSFQRGVAFSPCGQLIIAPCADLEVGTHDLYGTLIFRRSDLENDKPLAFLPCPKATFLIRCCPLLMTLEKEEENYTGLPHRVLWLALTKDSVYFYDSQHRNPIGLVENIQYNSLTDAAWSSDGKNIVISSLEGYCTFLKLTVDKWGCQIQSEDLKECPPSPQLIQTKKRKPREKKVKETKEEEAGESPGPNAQKTPLRPTAQQTITTPKSGNLFRYLQTKGEESPHNGATASPTTPTRYVL</sequence>
<organism evidence="11 12">
    <name type="scientific">Strongylus vulgaris</name>
    <name type="common">Blood worm</name>
    <dbReference type="NCBI Taxonomy" id="40348"/>
    <lineage>
        <taxon>Eukaryota</taxon>
        <taxon>Metazoa</taxon>
        <taxon>Ecdysozoa</taxon>
        <taxon>Nematoda</taxon>
        <taxon>Chromadorea</taxon>
        <taxon>Rhabditida</taxon>
        <taxon>Rhabditina</taxon>
        <taxon>Rhabditomorpha</taxon>
        <taxon>Strongyloidea</taxon>
        <taxon>Strongylidae</taxon>
        <taxon>Strongylus</taxon>
    </lineage>
</organism>
<dbReference type="GO" id="GO:0006335">
    <property type="term" value="P:DNA replication-dependent chromatin assembly"/>
    <property type="evidence" value="ECO:0007669"/>
    <property type="project" value="InterPro"/>
</dbReference>
<dbReference type="PROSITE" id="PS50082">
    <property type="entry name" value="WD_REPEATS_2"/>
    <property type="match status" value="1"/>
</dbReference>
<comment type="similarity">
    <text evidence="2">Belongs to the WD repeat HIR1 family.</text>
</comment>
<dbReference type="Proteomes" id="UP000270094">
    <property type="component" value="Unassembled WGS sequence"/>
</dbReference>
<dbReference type="SUPFAM" id="SSF82171">
    <property type="entry name" value="DPP6 N-terminal domain-like"/>
    <property type="match status" value="1"/>
</dbReference>
<dbReference type="GO" id="GO:0033186">
    <property type="term" value="C:CAF-1 complex"/>
    <property type="evidence" value="ECO:0007669"/>
    <property type="project" value="TreeGrafter"/>
</dbReference>
<evidence type="ECO:0000256" key="6">
    <source>
        <dbReference type="ARBA" id="ARBA00023204"/>
    </source>
</evidence>
<evidence type="ECO:0000256" key="3">
    <source>
        <dbReference type="ARBA" id="ARBA00022574"/>
    </source>
</evidence>
<keyword evidence="7" id="KW-0539">Nucleus</keyword>
<evidence type="ECO:0000256" key="2">
    <source>
        <dbReference type="ARBA" id="ARBA00007306"/>
    </source>
</evidence>
<evidence type="ECO:0000256" key="1">
    <source>
        <dbReference type="ARBA" id="ARBA00004123"/>
    </source>
</evidence>
<evidence type="ECO:0000256" key="4">
    <source>
        <dbReference type="ARBA" id="ARBA00022737"/>
    </source>
</evidence>